<sequence>MEPSQRVGPRAVSRSGRRVADVAPANPIVVFVLPALHQQVLGS</sequence>
<proteinExistence type="predicted"/>
<evidence type="ECO:0000313" key="2">
    <source>
        <dbReference type="Proteomes" id="UP001369736"/>
    </source>
</evidence>
<gene>
    <name evidence="1" type="ORF">WCD58_08710</name>
</gene>
<name>A0ABU8M1I5_9PSEU</name>
<dbReference type="RefSeq" id="WP_337701666.1">
    <property type="nucleotide sequence ID" value="NZ_JBBEGM010000002.1"/>
</dbReference>
<reference evidence="1 2" key="1">
    <citation type="submission" date="2024-03" db="EMBL/GenBank/DDBJ databases">
        <title>Actinomycetospora sp. OC33-EN07, a novel actinomycete isolated from wild orchid (Aerides multiflora).</title>
        <authorList>
            <person name="Suriyachadkun C."/>
        </authorList>
    </citation>
    <scope>NUCLEOTIDE SEQUENCE [LARGE SCALE GENOMIC DNA]</scope>
    <source>
        <strain evidence="1 2">OC33-EN07</strain>
    </source>
</reference>
<evidence type="ECO:0000313" key="1">
    <source>
        <dbReference type="EMBL" id="MEJ2861234.1"/>
    </source>
</evidence>
<keyword evidence="2" id="KW-1185">Reference proteome</keyword>
<dbReference type="Proteomes" id="UP001369736">
    <property type="component" value="Unassembled WGS sequence"/>
</dbReference>
<accession>A0ABU8M1I5</accession>
<dbReference type="EMBL" id="JBBEGM010000002">
    <property type="protein sequence ID" value="MEJ2861234.1"/>
    <property type="molecule type" value="Genomic_DNA"/>
</dbReference>
<comment type="caution">
    <text evidence="1">The sequence shown here is derived from an EMBL/GenBank/DDBJ whole genome shotgun (WGS) entry which is preliminary data.</text>
</comment>
<protein>
    <submittedName>
        <fullName evidence="1">Uncharacterized protein</fullName>
    </submittedName>
</protein>
<organism evidence="1 2">
    <name type="scientific">Actinomycetospora flava</name>
    <dbReference type="NCBI Taxonomy" id="3129232"/>
    <lineage>
        <taxon>Bacteria</taxon>
        <taxon>Bacillati</taxon>
        <taxon>Actinomycetota</taxon>
        <taxon>Actinomycetes</taxon>
        <taxon>Pseudonocardiales</taxon>
        <taxon>Pseudonocardiaceae</taxon>
        <taxon>Actinomycetospora</taxon>
    </lineage>
</organism>